<proteinExistence type="predicted"/>
<dbReference type="InterPro" id="IPR045336">
    <property type="entry name" value="MmgE_PrpD_N"/>
</dbReference>
<feature type="domain" description="MmgE/PrpD N-terminal" evidence="1">
    <location>
        <begin position="6"/>
        <end position="108"/>
    </location>
</feature>
<dbReference type="AlphaFoldDB" id="A0A2C6LB98"/>
<comment type="caution">
    <text evidence="3">The sequence shown here is derived from an EMBL/GenBank/DDBJ whole genome shotgun (WGS) entry which is preliminary data.</text>
</comment>
<dbReference type="Proteomes" id="UP000221165">
    <property type="component" value="Unassembled WGS sequence"/>
</dbReference>
<keyword evidence="4" id="KW-1185">Reference proteome</keyword>
<dbReference type="InterPro" id="IPR045337">
    <property type="entry name" value="MmgE_PrpD_C"/>
</dbReference>
<evidence type="ECO:0008006" key="5">
    <source>
        <dbReference type="Google" id="ProtNLM"/>
    </source>
</evidence>
<dbReference type="PANTHER" id="PTHR16943">
    <property type="entry name" value="2-METHYLCITRATE DEHYDRATASE-RELATED"/>
    <property type="match status" value="1"/>
</dbReference>
<name>A0A2C6LB98_9APIC</name>
<evidence type="ECO:0000313" key="3">
    <source>
        <dbReference type="EMBL" id="PHJ24395.1"/>
    </source>
</evidence>
<reference evidence="3 4" key="1">
    <citation type="journal article" date="2017" name="Int. J. Parasitol.">
        <title>The genome of the protozoan parasite Cystoisospora suis and a reverse vaccinology approach to identify vaccine candidates.</title>
        <authorList>
            <person name="Palmieri N."/>
            <person name="Shrestha A."/>
            <person name="Ruttkowski B."/>
            <person name="Beck T."/>
            <person name="Vogl C."/>
            <person name="Tomley F."/>
            <person name="Blake D.P."/>
            <person name="Joachim A."/>
        </authorList>
    </citation>
    <scope>NUCLEOTIDE SEQUENCE [LARGE SCALE GENOMIC DNA]</scope>
    <source>
        <strain evidence="3 4">Wien I</strain>
    </source>
</reference>
<dbReference type="PANTHER" id="PTHR16943:SF8">
    <property type="entry name" value="2-METHYLCITRATE DEHYDRATASE"/>
    <property type="match status" value="1"/>
</dbReference>
<dbReference type="GO" id="GO:0016829">
    <property type="term" value="F:lyase activity"/>
    <property type="evidence" value="ECO:0007669"/>
    <property type="project" value="InterPro"/>
</dbReference>
<evidence type="ECO:0000259" key="1">
    <source>
        <dbReference type="Pfam" id="PF03972"/>
    </source>
</evidence>
<dbReference type="Pfam" id="PF03972">
    <property type="entry name" value="MmgE_PrpD_N"/>
    <property type="match status" value="1"/>
</dbReference>
<evidence type="ECO:0000313" key="4">
    <source>
        <dbReference type="Proteomes" id="UP000221165"/>
    </source>
</evidence>
<evidence type="ECO:0000259" key="2">
    <source>
        <dbReference type="Pfam" id="PF19305"/>
    </source>
</evidence>
<dbReference type="Pfam" id="PF19305">
    <property type="entry name" value="MmgE_PrpD_C"/>
    <property type="match status" value="1"/>
</dbReference>
<feature type="domain" description="MmgE/PrpD C-terminal" evidence="2">
    <location>
        <begin position="147"/>
        <end position="217"/>
    </location>
</feature>
<accession>A0A2C6LB98</accession>
<protein>
    <recommendedName>
        <fullName evidence="5">MmgE/PrpD family protein</fullName>
    </recommendedName>
</protein>
<dbReference type="InterPro" id="IPR036148">
    <property type="entry name" value="MmgE/PrpD_sf"/>
</dbReference>
<dbReference type="InterPro" id="IPR005656">
    <property type="entry name" value="MmgE_PrpD"/>
</dbReference>
<dbReference type="InterPro" id="IPR042188">
    <property type="entry name" value="MmgE/PrpD_sf_2"/>
</dbReference>
<gene>
    <name evidence="3" type="ORF">CSUI_001742</name>
</gene>
<dbReference type="Gene3D" id="3.30.1330.120">
    <property type="entry name" value="2-methylcitrate dehydratase PrpD"/>
    <property type="match status" value="1"/>
</dbReference>
<dbReference type="OrthoDB" id="2018073at2759"/>
<dbReference type="SUPFAM" id="SSF103378">
    <property type="entry name" value="2-methylcitrate dehydratase PrpD"/>
    <property type="match status" value="1"/>
</dbReference>
<dbReference type="GeneID" id="94425158"/>
<dbReference type="VEuPathDB" id="ToxoDB:CSUI_001742"/>
<sequence>MICLDEIRGRLAEVFSLKTYRIDHVLYGAIASAAVYGALTGASAEMIESAIGMVVSHYTPWRSIRAGKQLSDSKGSSAALSTEAAILSIKRAMKGFLGPRDIFRNPDSPFRWNVKTGGDSPFDLILSHSGDDFAVSHMHFKLGLYEHQSAGAIEGILRLLMKNPEIYTSPAAREDIKEIVVKAYEPAFSIIGDPAKRDPHTRQSADHSMVYIVSTLLRKAIERREPLPNDLNEVWSHLMLTPYDYSHQSIFNELTRKLMEKTSFEHGGEEYDEKYPEGVPTSVTIEMANGRIYDSGFIMFPTGHASNAEANLEKILNEKFRLMADIAISDKEEAEEFLKKLKNMESLTNEDLQTLYYIKSLQFHEPIDQ</sequence>
<dbReference type="EMBL" id="MIGC01000701">
    <property type="protein sequence ID" value="PHJ24395.1"/>
    <property type="molecule type" value="Genomic_DNA"/>
</dbReference>
<organism evidence="3 4">
    <name type="scientific">Cystoisospora suis</name>
    <dbReference type="NCBI Taxonomy" id="483139"/>
    <lineage>
        <taxon>Eukaryota</taxon>
        <taxon>Sar</taxon>
        <taxon>Alveolata</taxon>
        <taxon>Apicomplexa</taxon>
        <taxon>Conoidasida</taxon>
        <taxon>Coccidia</taxon>
        <taxon>Eucoccidiorida</taxon>
        <taxon>Eimeriorina</taxon>
        <taxon>Sarcocystidae</taxon>
        <taxon>Cystoisospora</taxon>
    </lineage>
</organism>
<dbReference type="RefSeq" id="XP_067926068.1">
    <property type="nucleotide sequence ID" value="XM_068061947.1"/>
</dbReference>